<sequence length="344" mass="39548">MMQVILSPFIHSYHVFSAACNSLRERINLLFQRQDFVLLNGFELLPVDRFQPPGSIPNGGNTCYMALVLQDLAASDAYNEMFNRPLNRQAGESLSHFQQRKLLQNAFCQSLQKLRQGVNLSLGEVRELKDRLGALGWNQTSRFAKILERVFPLLFSAPPCDSLEFYHFLRLLLEEEDFTIGSETCGGFYQMWPDPETAPPIGHLRLTLDNLPLREVQDITLLVARDEALRESLEQNKALPTLWKVDILRTTVGNNGGVNYEQHPVDLKESLELGEDRAPLRLMQIQCNRESFAGMRHSYLYRRIETTLGTDKWLKCDDDCITEVPFDEIKRREASYCWGLVFEA</sequence>
<dbReference type="RefSeq" id="WP_059061967.1">
    <property type="nucleotide sequence ID" value="NZ_LN879502.1"/>
</dbReference>
<reference evidence="2" key="1">
    <citation type="submission" date="2015-09" db="EMBL/GenBank/DDBJ databases">
        <authorList>
            <person name="Bertelli C."/>
        </authorList>
    </citation>
    <scope>NUCLEOTIDE SEQUENCE [LARGE SCALE GENOMIC DNA]</scope>
    <source>
        <strain evidence="2">KNic</strain>
    </source>
</reference>
<dbReference type="Proteomes" id="UP000069902">
    <property type="component" value="Chromosome cPNK"/>
</dbReference>
<evidence type="ECO:0008006" key="3">
    <source>
        <dbReference type="Google" id="ProtNLM"/>
    </source>
</evidence>
<dbReference type="AlphaFoldDB" id="A0A0U5JDZ9"/>
<proteinExistence type="predicted"/>
<gene>
    <name evidence="1" type="ORF">PNK_2139</name>
</gene>
<evidence type="ECO:0000313" key="1">
    <source>
        <dbReference type="EMBL" id="CUI17742.1"/>
    </source>
</evidence>
<dbReference type="InterPro" id="IPR038765">
    <property type="entry name" value="Papain-like_cys_pep_sf"/>
</dbReference>
<name>A0A0U5JDZ9_9BACT</name>
<accession>A0A0U5JDZ9</accession>
<keyword evidence="2" id="KW-1185">Reference proteome</keyword>
<dbReference type="PATRIC" id="fig|389348.3.peg.2404"/>
<dbReference type="SUPFAM" id="SSF54001">
    <property type="entry name" value="Cysteine proteinases"/>
    <property type="match status" value="1"/>
</dbReference>
<protein>
    <recommendedName>
        <fullName evidence="3">USP domain-containing protein</fullName>
    </recommendedName>
</protein>
<dbReference type="KEGG" id="pnl:PNK_2139"/>
<evidence type="ECO:0000313" key="2">
    <source>
        <dbReference type="Proteomes" id="UP000069902"/>
    </source>
</evidence>
<dbReference type="Gene3D" id="3.90.70.10">
    <property type="entry name" value="Cysteine proteinases"/>
    <property type="match status" value="1"/>
</dbReference>
<organism evidence="1 2">
    <name type="scientific">Candidatus Protochlamydia naegleriophila</name>
    <dbReference type="NCBI Taxonomy" id="389348"/>
    <lineage>
        <taxon>Bacteria</taxon>
        <taxon>Pseudomonadati</taxon>
        <taxon>Chlamydiota</taxon>
        <taxon>Chlamydiia</taxon>
        <taxon>Parachlamydiales</taxon>
        <taxon>Parachlamydiaceae</taxon>
        <taxon>Candidatus Protochlamydia</taxon>
    </lineage>
</organism>
<dbReference type="EMBL" id="LN879502">
    <property type="protein sequence ID" value="CUI17742.1"/>
    <property type="molecule type" value="Genomic_DNA"/>
</dbReference>
<dbReference type="InParanoid" id="A0A0U5JDZ9"/>